<accession>A0A1C0TJU1</accession>
<dbReference type="EMBL" id="MAUJ01000012">
    <property type="protein sequence ID" value="OCQ18838.1"/>
    <property type="molecule type" value="Genomic_DNA"/>
</dbReference>
<evidence type="ECO:0000313" key="2">
    <source>
        <dbReference type="Proteomes" id="UP000093366"/>
    </source>
</evidence>
<dbReference type="AlphaFoldDB" id="A0A1C0TJU1"/>
<organism evidence="1 2">
    <name type="scientific">Pseudoalteromonas luteoviolacea</name>
    <dbReference type="NCBI Taxonomy" id="43657"/>
    <lineage>
        <taxon>Bacteria</taxon>
        <taxon>Pseudomonadati</taxon>
        <taxon>Pseudomonadota</taxon>
        <taxon>Gammaproteobacteria</taxon>
        <taxon>Alteromonadales</taxon>
        <taxon>Pseudoalteromonadaceae</taxon>
        <taxon>Pseudoalteromonas</taxon>
    </lineage>
</organism>
<evidence type="ECO:0000313" key="1">
    <source>
        <dbReference type="EMBL" id="OCQ18838.1"/>
    </source>
</evidence>
<comment type="caution">
    <text evidence="1">The sequence shown here is derived from an EMBL/GenBank/DDBJ whole genome shotgun (WGS) entry which is preliminary data.</text>
</comment>
<protein>
    <submittedName>
        <fullName evidence="1">Uncharacterized protein</fullName>
    </submittedName>
</protein>
<proteinExistence type="predicted"/>
<dbReference type="Proteomes" id="UP000093366">
    <property type="component" value="Unassembled WGS sequence"/>
</dbReference>
<sequence>MQSRKLFGMGNERQGDVLAGCVYRFVACHGGYAVSYLEEGPIVAIGVTNSVLSNYLKAAKPAWGHLGREGA</sequence>
<name>A0A1C0TJU1_9GAMM</name>
<reference evidence="2" key="1">
    <citation type="submission" date="2016-07" db="EMBL/GenBank/DDBJ databases">
        <authorList>
            <person name="Florea S."/>
            <person name="Webb J.S."/>
            <person name="Jaromczyk J."/>
            <person name="Schardl C.L."/>
        </authorList>
    </citation>
    <scope>NUCLEOTIDE SEQUENCE [LARGE SCALE GENOMIC DNA]</scope>
    <source>
        <strain evidence="2">IPB1</strain>
    </source>
</reference>
<gene>
    <name evidence="1" type="ORF">A7985_22750</name>
</gene>